<dbReference type="RefSeq" id="WP_307023337.1">
    <property type="nucleotide sequence ID" value="NZ_JAUSUI010000013.1"/>
</dbReference>
<gene>
    <name evidence="1" type="ORF">J2S75_004413</name>
</gene>
<evidence type="ECO:0008006" key="3">
    <source>
        <dbReference type="Google" id="ProtNLM"/>
    </source>
</evidence>
<name>A0ABU0BHV5_9HYPH</name>
<evidence type="ECO:0000313" key="1">
    <source>
        <dbReference type="EMBL" id="MDQ0305361.1"/>
    </source>
</evidence>
<comment type="caution">
    <text evidence="1">The sequence shown here is derived from an EMBL/GenBank/DDBJ whole genome shotgun (WGS) entry which is preliminary data.</text>
</comment>
<organism evidence="1 2">
    <name type="scientific">Ancylobacter polymorphus</name>
    <dbReference type="NCBI Taxonomy" id="223390"/>
    <lineage>
        <taxon>Bacteria</taxon>
        <taxon>Pseudomonadati</taxon>
        <taxon>Pseudomonadota</taxon>
        <taxon>Alphaproteobacteria</taxon>
        <taxon>Hyphomicrobiales</taxon>
        <taxon>Xanthobacteraceae</taxon>
        <taxon>Ancylobacter</taxon>
    </lineage>
</organism>
<dbReference type="Proteomes" id="UP001224682">
    <property type="component" value="Unassembled WGS sequence"/>
</dbReference>
<dbReference type="EMBL" id="JAUSUI010000013">
    <property type="protein sequence ID" value="MDQ0305361.1"/>
    <property type="molecule type" value="Genomic_DNA"/>
</dbReference>
<protein>
    <recommendedName>
        <fullName evidence="3">Terminase</fullName>
    </recommendedName>
</protein>
<keyword evidence="2" id="KW-1185">Reference proteome</keyword>
<proteinExistence type="predicted"/>
<evidence type="ECO:0000313" key="2">
    <source>
        <dbReference type="Proteomes" id="UP001224682"/>
    </source>
</evidence>
<sequence>MPDEWIIRDPATGLVMVGRGHNVVHDDVKGLLALAALLIRAAYEAGKGEHDAAPMPASEWEPGFLKAIADT</sequence>
<accession>A0ABU0BHV5</accession>
<reference evidence="1 2" key="1">
    <citation type="submission" date="2023-07" db="EMBL/GenBank/DDBJ databases">
        <title>Genomic Encyclopedia of Type Strains, Phase IV (KMG-IV): sequencing the most valuable type-strain genomes for metagenomic binning, comparative biology and taxonomic classification.</title>
        <authorList>
            <person name="Goeker M."/>
        </authorList>
    </citation>
    <scope>NUCLEOTIDE SEQUENCE [LARGE SCALE GENOMIC DNA]</scope>
    <source>
        <strain evidence="1 2">DSM 2457</strain>
    </source>
</reference>